<dbReference type="EMBL" id="CAXHTB010000015">
    <property type="protein sequence ID" value="CAL0321133.1"/>
    <property type="molecule type" value="Genomic_DNA"/>
</dbReference>
<evidence type="ECO:0000313" key="3">
    <source>
        <dbReference type="Proteomes" id="UP001497480"/>
    </source>
</evidence>
<protein>
    <submittedName>
        <fullName evidence="2">Uncharacterized protein</fullName>
    </submittedName>
</protein>
<dbReference type="PANTHER" id="PTHR34657:SF4">
    <property type="entry name" value="EMBRYO SAC DEVELOPMENT ARREST 6"/>
    <property type="match status" value="1"/>
</dbReference>
<comment type="caution">
    <text evidence="2">The sequence shown here is derived from an EMBL/GenBank/DDBJ whole genome shotgun (WGS) entry which is preliminary data.</text>
</comment>
<keyword evidence="3" id="KW-1185">Reference proteome</keyword>
<feature type="compositionally biased region" description="Basic and acidic residues" evidence="1">
    <location>
        <begin position="22"/>
        <end position="47"/>
    </location>
</feature>
<dbReference type="AlphaFoldDB" id="A0AAV1XJP9"/>
<organism evidence="2 3">
    <name type="scientific">Lupinus luteus</name>
    <name type="common">European yellow lupine</name>
    <dbReference type="NCBI Taxonomy" id="3873"/>
    <lineage>
        <taxon>Eukaryota</taxon>
        <taxon>Viridiplantae</taxon>
        <taxon>Streptophyta</taxon>
        <taxon>Embryophyta</taxon>
        <taxon>Tracheophyta</taxon>
        <taxon>Spermatophyta</taxon>
        <taxon>Magnoliopsida</taxon>
        <taxon>eudicotyledons</taxon>
        <taxon>Gunneridae</taxon>
        <taxon>Pentapetalae</taxon>
        <taxon>rosids</taxon>
        <taxon>fabids</taxon>
        <taxon>Fabales</taxon>
        <taxon>Fabaceae</taxon>
        <taxon>Papilionoideae</taxon>
        <taxon>50 kb inversion clade</taxon>
        <taxon>genistoids sensu lato</taxon>
        <taxon>core genistoids</taxon>
        <taxon>Genisteae</taxon>
        <taxon>Lupinus</taxon>
    </lineage>
</organism>
<evidence type="ECO:0000256" key="1">
    <source>
        <dbReference type="SAM" id="MobiDB-lite"/>
    </source>
</evidence>
<gene>
    <name evidence="2" type="ORF">LLUT_LOCUS22193</name>
</gene>
<feature type="region of interest" description="Disordered" evidence="1">
    <location>
        <begin position="77"/>
        <end position="117"/>
    </location>
</feature>
<proteinExistence type="predicted"/>
<accession>A0AAV1XJP9</accession>
<feature type="compositionally biased region" description="Polar residues" evidence="1">
    <location>
        <begin position="81"/>
        <end position="103"/>
    </location>
</feature>
<reference evidence="2 3" key="1">
    <citation type="submission" date="2024-03" db="EMBL/GenBank/DDBJ databases">
        <authorList>
            <person name="Martinez-Hernandez J."/>
        </authorList>
    </citation>
    <scope>NUCLEOTIDE SEQUENCE [LARGE SCALE GENOMIC DNA]</scope>
</reference>
<name>A0AAV1XJP9_LUPLU</name>
<evidence type="ECO:0000313" key="2">
    <source>
        <dbReference type="EMBL" id="CAL0321133.1"/>
    </source>
</evidence>
<feature type="region of interest" description="Disordered" evidence="1">
    <location>
        <begin position="1"/>
        <end position="47"/>
    </location>
</feature>
<dbReference type="Proteomes" id="UP001497480">
    <property type="component" value="Unassembled WGS sequence"/>
</dbReference>
<dbReference type="PANTHER" id="PTHR34657">
    <property type="entry name" value="EMBRYO SAC DEVELOPMENT ARREST 6"/>
    <property type="match status" value="1"/>
</dbReference>
<sequence>MKNHHPRKMLPPGTSRKRKHAEAHEPAKPKAAEPAKPKAADLAKPKAVEPVPSNRLLAGYLAHEFLTKGTLFGQKFDPDSTRFNVKPSTRSNKTGLNKSQLNYQAVEPSRSSVKKENESYDEVASIMKTDGTHIKGIVNPTQLSQWIQM</sequence>